<sequence>MVKKIKNYDYTHTTDFDFKTLCELLAKEHHDLAIEKMKVLAREIKVKNLSFEQGNYTRNIIVNNSDYWLGLLHWDQGATTRIHGHPEQAFIYVVEGELGCKSFDKNPLTELGSRELGGGEYRYNKGVKGKMDNYIHQINAKQKSISLHYYSDNPTKGEIFDI</sequence>
<protein>
    <submittedName>
        <fullName evidence="1">Cysteine dioxygenase type I (EC)</fullName>
        <ecNumber evidence="1">1.13.11.20</ecNumber>
    </submittedName>
</protein>
<accession>A0ACA8ZN98</accession>
<organism evidence="1 2">
    <name type="scientific">Bathymodiolus azoricus thioautotrophic gill symbiont</name>
    <dbReference type="NCBI Taxonomy" id="235205"/>
    <lineage>
        <taxon>Bacteria</taxon>
        <taxon>Pseudomonadati</taxon>
        <taxon>Pseudomonadota</taxon>
        <taxon>Gammaproteobacteria</taxon>
        <taxon>sulfur-oxidizing symbionts</taxon>
    </lineage>
</organism>
<dbReference type="EC" id="1.13.11.20" evidence="1"/>
<dbReference type="Proteomes" id="UP000635628">
    <property type="component" value="Unassembled WGS sequence"/>
</dbReference>
<keyword evidence="1" id="KW-0560">Oxidoreductase</keyword>
<keyword evidence="2" id="KW-1185">Reference proteome</keyword>
<comment type="caution">
    <text evidence="1">The sequence shown here is derived from an EMBL/GenBank/DDBJ whole genome shotgun (WGS) entry which is preliminary data.</text>
</comment>
<dbReference type="EMBL" id="CAESAP020000093">
    <property type="protein sequence ID" value="CAB5496308.1"/>
    <property type="molecule type" value="Genomic_DNA"/>
</dbReference>
<gene>
    <name evidence="1" type="ORF">AZO1586R_409</name>
</gene>
<evidence type="ECO:0000313" key="1">
    <source>
        <dbReference type="EMBL" id="CAB5496308.1"/>
    </source>
</evidence>
<reference evidence="1" key="1">
    <citation type="submission" date="2020-05" db="EMBL/GenBank/DDBJ databases">
        <authorList>
            <person name="Petersen J."/>
            <person name="Sayavedra L."/>
        </authorList>
    </citation>
    <scope>NUCLEOTIDE SEQUENCE</scope>
    <source>
        <strain evidence="1">B azoricus SOX Menez Gwen</strain>
    </source>
</reference>
<evidence type="ECO:0000313" key="2">
    <source>
        <dbReference type="Proteomes" id="UP000635628"/>
    </source>
</evidence>
<keyword evidence="1" id="KW-0223">Dioxygenase</keyword>
<proteinExistence type="predicted"/>
<name>A0ACA8ZN98_9GAMM</name>